<organism evidence="2">
    <name type="scientific">uncultured Rubrobacteraceae bacterium</name>
    <dbReference type="NCBI Taxonomy" id="349277"/>
    <lineage>
        <taxon>Bacteria</taxon>
        <taxon>Bacillati</taxon>
        <taxon>Actinomycetota</taxon>
        <taxon>Rubrobacteria</taxon>
        <taxon>Rubrobacterales</taxon>
        <taxon>Rubrobacteraceae</taxon>
        <taxon>environmental samples</taxon>
    </lineage>
</organism>
<gene>
    <name evidence="2" type="ORF">AVDCRST_MAG22-3745</name>
</gene>
<feature type="non-terminal residue" evidence="2">
    <location>
        <position position="51"/>
    </location>
</feature>
<reference evidence="2" key="1">
    <citation type="submission" date="2020-02" db="EMBL/GenBank/DDBJ databases">
        <authorList>
            <person name="Meier V. D."/>
        </authorList>
    </citation>
    <scope>NUCLEOTIDE SEQUENCE</scope>
    <source>
        <strain evidence="2">AVDCRST_MAG22</strain>
    </source>
</reference>
<feature type="compositionally biased region" description="Basic and acidic residues" evidence="1">
    <location>
        <begin position="8"/>
        <end position="18"/>
    </location>
</feature>
<sequence length="51" mass="5274">DGSSQNEKGSRRGRDAGRGGKQRFRGGGGDAVWTGRGRPPPGPGAARRRGL</sequence>
<dbReference type="EMBL" id="CADCUV010000181">
    <property type="protein sequence ID" value="CAA9436846.1"/>
    <property type="molecule type" value="Genomic_DNA"/>
</dbReference>
<accession>A0A6J4Q7N6</accession>
<evidence type="ECO:0000313" key="2">
    <source>
        <dbReference type="EMBL" id="CAA9436846.1"/>
    </source>
</evidence>
<name>A0A6J4Q7N6_9ACTN</name>
<dbReference type="AlphaFoldDB" id="A0A6J4Q7N6"/>
<feature type="non-terminal residue" evidence="2">
    <location>
        <position position="1"/>
    </location>
</feature>
<feature type="region of interest" description="Disordered" evidence="1">
    <location>
        <begin position="1"/>
        <end position="51"/>
    </location>
</feature>
<evidence type="ECO:0000256" key="1">
    <source>
        <dbReference type="SAM" id="MobiDB-lite"/>
    </source>
</evidence>
<proteinExistence type="predicted"/>
<protein>
    <submittedName>
        <fullName evidence="2">Uncharacterized protein</fullName>
    </submittedName>
</protein>